<sequence length="81" mass="8646">MEQVRLKTAKGVSHVAPTAQGQVQAQVLVLVTTRALVATKARIITKVLAITKELVTTKVAPVALASLVQVQEKMEGDQRVS</sequence>
<accession>A0A0J9W212</accession>
<dbReference type="Proteomes" id="UP000009097">
    <property type="component" value="Unassembled WGS sequence"/>
</dbReference>
<reference evidence="1" key="2">
    <citation type="journal article" date="2010" name="Nature">
        <title>Comparative genomics reveals mobile pathogenicity chromosomes in Fusarium.</title>
        <authorList>
            <person name="Ma L.J."/>
            <person name="van der Does H.C."/>
            <person name="Borkovich K.A."/>
            <person name="Coleman J.J."/>
            <person name="Daboussi M.J."/>
            <person name="Di Pietro A."/>
            <person name="Dufresne M."/>
            <person name="Freitag M."/>
            <person name="Grabherr M."/>
            <person name="Henrissat B."/>
            <person name="Houterman P.M."/>
            <person name="Kang S."/>
            <person name="Shim W.B."/>
            <person name="Woloshuk C."/>
            <person name="Xie X."/>
            <person name="Xu J.R."/>
            <person name="Antoniw J."/>
            <person name="Baker S.E."/>
            <person name="Bluhm B.H."/>
            <person name="Breakspear A."/>
            <person name="Brown D.W."/>
            <person name="Butchko R.A."/>
            <person name="Chapman S."/>
            <person name="Coulson R."/>
            <person name="Coutinho P.M."/>
            <person name="Danchin E.G."/>
            <person name="Diener A."/>
            <person name="Gale L.R."/>
            <person name="Gardiner D.M."/>
            <person name="Goff S."/>
            <person name="Hammond-Kosack K.E."/>
            <person name="Hilburn K."/>
            <person name="Hua-Van A."/>
            <person name="Jonkers W."/>
            <person name="Kazan K."/>
            <person name="Kodira C.D."/>
            <person name="Koehrsen M."/>
            <person name="Kumar L."/>
            <person name="Lee Y.H."/>
            <person name="Li L."/>
            <person name="Manners J.M."/>
            <person name="Miranda-Saavedra D."/>
            <person name="Mukherjee M."/>
            <person name="Park G."/>
            <person name="Park J."/>
            <person name="Park S.Y."/>
            <person name="Proctor R.H."/>
            <person name="Regev A."/>
            <person name="Ruiz-Roldan M.C."/>
            <person name="Sain D."/>
            <person name="Sakthikumar S."/>
            <person name="Sykes S."/>
            <person name="Schwartz D.C."/>
            <person name="Turgeon B.G."/>
            <person name="Wapinski I."/>
            <person name="Yoder O."/>
            <person name="Young S."/>
            <person name="Zeng Q."/>
            <person name="Zhou S."/>
            <person name="Galagan J."/>
            <person name="Cuomo C.A."/>
            <person name="Kistler H.C."/>
            <person name="Rep M."/>
        </authorList>
    </citation>
    <scope>NUCLEOTIDE SEQUENCE [LARGE SCALE GENOMIC DNA]</scope>
    <source>
        <strain evidence="1">4287</strain>
    </source>
</reference>
<evidence type="ECO:0000313" key="2">
    <source>
        <dbReference type="Proteomes" id="UP000009097"/>
    </source>
</evidence>
<dbReference type="RefSeq" id="XP_018254976.1">
    <property type="nucleotide sequence ID" value="XM_018395008.1"/>
</dbReference>
<gene>
    <name evidence="1" type="ORF">FOXG_14940</name>
</gene>
<organism evidence="1 2">
    <name type="scientific">Fusarium oxysporum f. sp. lycopersici (strain 4287 / CBS 123668 / FGSC 9935 / NRRL 34936)</name>
    <name type="common">Fusarium vascular wilt of tomato</name>
    <dbReference type="NCBI Taxonomy" id="426428"/>
    <lineage>
        <taxon>Eukaryota</taxon>
        <taxon>Fungi</taxon>
        <taxon>Dikarya</taxon>
        <taxon>Ascomycota</taxon>
        <taxon>Pezizomycotina</taxon>
        <taxon>Sordariomycetes</taxon>
        <taxon>Hypocreomycetidae</taxon>
        <taxon>Hypocreales</taxon>
        <taxon>Nectriaceae</taxon>
        <taxon>Fusarium</taxon>
        <taxon>Fusarium oxysporum species complex</taxon>
    </lineage>
</organism>
<name>A0A0J9W212_FUSO4</name>
<proteinExistence type="predicted"/>
<dbReference type="VEuPathDB" id="FungiDB:FOXG_14940"/>
<dbReference type="EMBL" id="DS231720">
    <property type="protein sequence ID" value="KNB16931.1"/>
    <property type="molecule type" value="Genomic_DNA"/>
</dbReference>
<evidence type="ECO:0000313" key="1">
    <source>
        <dbReference type="EMBL" id="KNB16931.1"/>
    </source>
</evidence>
<dbReference type="KEGG" id="fox:FOXG_14940"/>
<dbReference type="AlphaFoldDB" id="A0A0J9W212"/>
<reference evidence="1" key="1">
    <citation type="submission" date="2007-04" db="EMBL/GenBank/DDBJ databases">
        <authorList>
            <consortium name="The Broad Institute Genome Sequencing Platform"/>
            <person name="Birren B."/>
            <person name="Lander E."/>
            <person name="Galagan J."/>
            <person name="Nusbaum C."/>
            <person name="Devon K."/>
            <person name="Ma L.-J."/>
            <person name="Jaffe D."/>
            <person name="Butler J."/>
            <person name="Alvarez P."/>
            <person name="Gnerre S."/>
            <person name="Grabherr M."/>
            <person name="Kleber M."/>
            <person name="Mauceli E."/>
            <person name="Brockman W."/>
            <person name="MacCallum I.A."/>
            <person name="Young S."/>
            <person name="LaButti K."/>
            <person name="DeCaprio D."/>
            <person name="Crawford M."/>
            <person name="Koehrsen M."/>
            <person name="Engels R."/>
            <person name="Montgomery P."/>
            <person name="Pearson M."/>
            <person name="Howarth C."/>
            <person name="Larson L."/>
            <person name="White J."/>
            <person name="O'Leary S."/>
            <person name="Kodira C."/>
            <person name="Zeng Q."/>
            <person name="Yandava C."/>
            <person name="Alvarado L."/>
            <person name="Kistler C."/>
            <person name="Shim W.-B."/>
            <person name="Kang S."/>
            <person name="Woloshuk C."/>
        </authorList>
    </citation>
    <scope>NUCLEOTIDE SEQUENCE</scope>
    <source>
        <strain evidence="1">4287</strain>
    </source>
</reference>
<dbReference type="GeneID" id="28956053"/>
<protein>
    <submittedName>
        <fullName evidence="1">Uncharacterized protein</fullName>
    </submittedName>
</protein>